<organism evidence="2 3">
    <name type="scientific">Xenorhabdus nematophila (strain ATCC 19061 / DSM 3370 / CCUG 14189 / LMG 1036 / NCIMB 9965 / AN6)</name>
    <dbReference type="NCBI Taxonomy" id="406817"/>
    <lineage>
        <taxon>Bacteria</taxon>
        <taxon>Pseudomonadati</taxon>
        <taxon>Pseudomonadota</taxon>
        <taxon>Gammaproteobacteria</taxon>
        <taxon>Enterobacterales</taxon>
        <taxon>Morganellaceae</taxon>
        <taxon>Xenorhabdus</taxon>
    </lineage>
</organism>
<dbReference type="EMBL" id="FN667742">
    <property type="protein sequence ID" value="CBJ92255.1"/>
    <property type="molecule type" value="Genomic_DNA"/>
</dbReference>
<dbReference type="STRING" id="406817.XNC1_4232"/>
<evidence type="ECO:0000259" key="1">
    <source>
        <dbReference type="PROSITE" id="PS50943"/>
    </source>
</evidence>
<dbReference type="RefSeq" id="WP_010847709.1">
    <property type="nucleotide sequence ID" value="NC_014228.1"/>
</dbReference>
<feature type="domain" description="HTH cro/C1-type" evidence="1">
    <location>
        <begin position="13"/>
        <end position="69"/>
    </location>
</feature>
<protein>
    <submittedName>
        <fullName evidence="2">HipB protein</fullName>
    </submittedName>
</protein>
<dbReference type="InterPro" id="IPR010982">
    <property type="entry name" value="Lambda_DNA-bd_dom_sf"/>
</dbReference>
<name>D3VDL5_XENNA</name>
<dbReference type="KEGG" id="xne:XNC1_4232"/>
<accession>D3VDL5</accession>
<dbReference type="Proteomes" id="UP000008075">
    <property type="component" value="Chromosome"/>
</dbReference>
<sequence>MKITSPQTLAVAIREQRKKKRLTQKDTADRVGIKQSTVSGFENSPEKSKLETLFKLLSSLGLELQVTERNGSTKSDSRWTREW</sequence>
<dbReference type="Gene3D" id="1.10.260.40">
    <property type="entry name" value="lambda repressor-like DNA-binding domains"/>
    <property type="match status" value="1"/>
</dbReference>
<dbReference type="GO" id="GO:0003677">
    <property type="term" value="F:DNA binding"/>
    <property type="evidence" value="ECO:0007669"/>
    <property type="project" value="InterPro"/>
</dbReference>
<gene>
    <name evidence="2" type="primary">hipB</name>
    <name evidence="2" type="ordered locus">XNC1_4232</name>
</gene>
<evidence type="ECO:0000313" key="2">
    <source>
        <dbReference type="EMBL" id="CBJ92255.1"/>
    </source>
</evidence>
<dbReference type="HOGENOM" id="CLU_066192_47_2_6"/>
<dbReference type="PROSITE" id="PS50943">
    <property type="entry name" value="HTH_CROC1"/>
    <property type="match status" value="1"/>
</dbReference>
<dbReference type="CDD" id="cd00093">
    <property type="entry name" value="HTH_XRE"/>
    <property type="match status" value="1"/>
</dbReference>
<dbReference type="InterPro" id="IPR001387">
    <property type="entry name" value="Cro/C1-type_HTH"/>
</dbReference>
<dbReference type="SUPFAM" id="SSF47413">
    <property type="entry name" value="lambda repressor-like DNA-binding domains"/>
    <property type="match status" value="1"/>
</dbReference>
<keyword evidence="3" id="KW-1185">Reference proteome</keyword>
<dbReference type="eggNOG" id="COG1396">
    <property type="taxonomic scope" value="Bacteria"/>
</dbReference>
<dbReference type="SMR" id="D3VDL5"/>
<dbReference type="SMART" id="SM00530">
    <property type="entry name" value="HTH_XRE"/>
    <property type="match status" value="1"/>
</dbReference>
<proteinExistence type="predicted"/>
<evidence type="ECO:0000313" key="3">
    <source>
        <dbReference type="Proteomes" id="UP000008075"/>
    </source>
</evidence>
<reference evidence="2 3" key="1">
    <citation type="journal article" date="2011" name="PLoS ONE">
        <title>The entomopathogenic bacterial endosymbionts xenorhabdus and photorhabdus: convergent lifestyles from divergent genomes.</title>
        <authorList>
            <person name="Chaston J.M."/>
            <person name="Suen G."/>
            <person name="Tucker S.L."/>
            <person name="Andersen A.W."/>
            <person name="Bhasin A."/>
            <person name="Bode E."/>
            <person name="Bode H.B."/>
            <person name="Brachmann A.O."/>
            <person name="Cowles C.E."/>
            <person name="Cowles K.N."/>
            <person name="Darby C."/>
            <person name="de Leon L."/>
            <person name="Drace K."/>
            <person name="Du Z."/>
            <person name="Givaudan A."/>
            <person name="Herbert Tran E.E."/>
            <person name="Jewell K.A."/>
            <person name="Knack J.J."/>
            <person name="Krasomil-Osterfeld K.C."/>
            <person name="Kukor R."/>
            <person name="Lanois A."/>
            <person name="Latreille P."/>
            <person name="Leimgruber N.K."/>
            <person name="Lipke C.M."/>
            <person name="Liu R."/>
            <person name="Lu X."/>
            <person name="Martens E.C."/>
            <person name="Marri P.R."/>
            <person name="Medigue C."/>
            <person name="Menard M.L."/>
            <person name="Miller N.M."/>
            <person name="Morales-Soto N."/>
            <person name="Norton S."/>
            <person name="Ogier J.C."/>
            <person name="Orchard S.S."/>
            <person name="Park D."/>
            <person name="Park Y."/>
            <person name="Qurollo B.A."/>
            <person name="Sugar D.R."/>
            <person name="Richards G.R."/>
            <person name="Rouy Z."/>
            <person name="Slominski B."/>
            <person name="Slominski K."/>
            <person name="Snyder H."/>
            <person name="Tjaden B.C."/>
            <person name="van der Hoeven R."/>
            <person name="Welch R.D."/>
            <person name="Wheeler C."/>
            <person name="Xiang B."/>
            <person name="Barbazuk B."/>
            <person name="Gaudriault S."/>
            <person name="Goodner B."/>
            <person name="Slater S.C."/>
            <person name="Forst S."/>
            <person name="Goldman B.S."/>
            <person name="Goodrich-Blair H."/>
        </authorList>
    </citation>
    <scope>NUCLEOTIDE SEQUENCE [LARGE SCALE GENOMIC DNA]</scope>
    <source>
        <strain evidence="3">ATCC 19061 / DSM 3370 / CCUG 14189 / LMG 1036 / NCIMB 9965 / AN6</strain>
    </source>
</reference>
<dbReference type="AlphaFoldDB" id="D3VDL5"/>
<dbReference type="GeneID" id="24905222"/>
<dbReference type="Pfam" id="PF01381">
    <property type="entry name" value="HTH_3"/>
    <property type="match status" value="1"/>
</dbReference>